<dbReference type="PANTHER" id="PTHR14094">
    <property type="entry name" value="SIGNAL RECOGNITION PARTICLE 72"/>
    <property type="match status" value="1"/>
</dbReference>
<keyword evidence="7" id="KW-0733">Signal recognition particle</keyword>
<dbReference type="PANTHER" id="PTHR14094:SF9">
    <property type="entry name" value="SIGNAL RECOGNITION PARTICLE SUBUNIT SRP72"/>
    <property type="match status" value="1"/>
</dbReference>
<dbReference type="SUPFAM" id="SSF48452">
    <property type="entry name" value="TPR-like"/>
    <property type="match status" value="2"/>
</dbReference>
<keyword evidence="8" id="KW-0687">Ribonucleoprotein</keyword>
<dbReference type="Pfam" id="PF08492">
    <property type="entry name" value="SRP72"/>
    <property type="match status" value="1"/>
</dbReference>
<evidence type="ECO:0000256" key="1">
    <source>
        <dbReference type="ARBA" id="ARBA00004240"/>
    </source>
</evidence>
<dbReference type="Proteomes" id="UP000694388">
    <property type="component" value="Unplaced"/>
</dbReference>
<accession>A0A8C4NG38</accession>
<dbReference type="GO" id="GO:0006614">
    <property type="term" value="P:SRP-dependent cotranslational protein targeting to membrane"/>
    <property type="evidence" value="ECO:0007669"/>
    <property type="project" value="InterPro"/>
</dbReference>
<dbReference type="GO" id="GO:0005786">
    <property type="term" value="C:signal recognition particle, endoplasmic reticulum targeting"/>
    <property type="evidence" value="ECO:0007669"/>
    <property type="project" value="UniProtKB-KW"/>
</dbReference>
<feature type="compositionally biased region" description="Basic and acidic residues" evidence="9">
    <location>
        <begin position="419"/>
        <end position="431"/>
    </location>
</feature>
<dbReference type="GeneTree" id="ENSGT00390000013264"/>
<proteinExistence type="inferred from homology"/>
<dbReference type="Pfam" id="PF17004">
    <property type="entry name" value="SRP_TPR_like"/>
    <property type="match status" value="1"/>
</dbReference>
<dbReference type="GO" id="GO:0005783">
    <property type="term" value="C:endoplasmic reticulum"/>
    <property type="evidence" value="ECO:0007669"/>
    <property type="project" value="UniProtKB-SubCell"/>
</dbReference>
<evidence type="ECO:0000256" key="8">
    <source>
        <dbReference type="ARBA" id="ARBA00023274"/>
    </source>
</evidence>
<dbReference type="Ensembl" id="ENSEBUT00000005921.1">
    <property type="protein sequence ID" value="ENSEBUP00000005482.1"/>
    <property type="gene ID" value="ENSEBUG00000003696.1"/>
</dbReference>
<evidence type="ECO:0000256" key="3">
    <source>
        <dbReference type="ARBA" id="ARBA00007676"/>
    </source>
</evidence>
<reference evidence="11" key="2">
    <citation type="submission" date="2025-09" db="UniProtKB">
        <authorList>
            <consortium name="Ensembl"/>
        </authorList>
    </citation>
    <scope>IDENTIFICATION</scope>
</reference>
<dbReference type="OMA" id="ELACNER"/>
<evidence type="ECO:0000256" key="2">
    <source>
        <dbReference type="ARBA" id="ARBA00004496"/>
    </source>
</evidence>
<protein>
    <recommendedName>
        <fullName evidence="4">Signal recognition particle subunit SRP72</fullName>
    </recommendedName>
</protein>
<keyword evidence="5" id="KW-0963">Cytoplasm</keyword>
<comment type="subcellular location">
    <subcellularLocation>
        <location evidence="2">Cytoplasm</location>
    </subcellularLocation>
    <subcellularLocation>
        <location evidence="1">Endoplasmic reticulum</location>
    </subcellularLocation>
</comment>
<evidence type="ECO:0000313" key="11">
    <source>
        <dbReference type="Ensembl" id="ENSEBUP00000005482.1"/>
    </source>
</evidence>
<dbReference type="FunFam" id="1.25.40.10:FF:000191">
    <property type="entry name" value="Signal recognition particle subunit SRP72"/>
    <property type="match status" value="1"/>
</dbReference>
<dbReference type="InterPro" id="IPR013699">
    <property type="entry name" value="Signal_recog_part_SRP72_RNA-bd"/>
</dbReference>
<feature type="domain" description="Signal recognition particle SRP72 subunit RNA-binding" evidence="10">
    <location>
        <begin position="382"/>
        <end position="434"/>
    </location>
</feature>
<organism evidence="11 12">
    <name type="scientific">Eptatretus burgeri</name>
    <name type="common">Inshore hagfish</name>
    <dbReference type="NCBI Taxonomy" id="7764"/>
    <lineage>
        <taxon>Eukaryota</taxon>
        <taxon>Metazoa</taxon>
        <taxon>Chordata</taxon>
        <taxon>Craniata</taxon>
        <taxon>Vertebrata</taxon>
        <taxon>Cyclostomata</taxon>
        <taxon>Myxini</taxon>
        <taxon>Myxiniformes</taxon>
        <taxon>Myxinidae</taxon>
        <taxon>Eptatretinae</taxon>
        <taxon>Eptatretus</taxon>
    </lineage>
</organism>
<dbReference type="Gene3D" id="1.25.40.10">
    <property type="entry name" value="Tetratricopeptide repeat domain"/>
    <property type="match status" value="2"/>
</dbReference>
<evidence type="ECO:0000256" key="4">
    <source>
        <dbReference type="ARBA" id="ARBA00018350"/>
    </source>
</evidence>
<name>A0A8C4NG38_EPTBU</name>
<feature type="region of interest" description="Disordered" evidence="9">
    <location>
        <begin position="374"/>
        <end position="509"/>
    </location>
</feature>
<feature type="compositionally biased region" description="Basic residues" evidence="9">
    <location>
        <begin position="495"/>
        <end position="509"/>
    </location>
</feature>
<dbReference type="InterPro" id="IPR026270">
    <property type="entry name" value="SRP72"/>
</dbReference>
<dbReference type="GO" id="GO:0043022">
    <property type="term" value="F:ribosome binding"/>
    <property type="evidence" value="ECO:0007669"/>
    <property type="project" value="TreeGrafter"/>
</dbReference>
<dbReference type="InterPro" id="IPR031545">
    <property type="entry name" value="SRP72_TPR-like"/>
</dbReference>
<evidence type="ECO:0000256" key="6">
    <source>
        <dbReference type="ARBA" id="ARBA00022824"/>
    </source>
</evidence>
<sequence>MPSDVVGFEKAYCEYRLNRMENALKTIEATSEKSCKLQELYGQVLYRLENYKECLDVYQDLLRNSQDDYDEERRTNLSAAHASLALWIVFFQEELGIPENTYELCYNAACTLIGQGKMKEGLEKLKNILCRQSLTEDPDVAEEELQDELSVIHVQMAYVLQQQGFNDEAMQLYSQVVKGRPSDVGPLAVAANNIVTLNKDQNIFDSKKKIKLTCSEGVENKLSKRQQRAVNLNRALLAMHTHQVGCFGWVSALVTLYNHQEDINAAVGVLNEATWWYQKHEYLYFQPGSAVYLRLMKESANYKIRHNRENEAVADLEQLWKQNPEDMKTLAQLISAYSQLDAQKAKKLSKYLPETDCISLKVDVDQLENSYGVTHMRKRNVKPTENQLQPQAELGKKKKQKKKKKGKLPKSFDPSNGPDPERWLPMKERSYYRGKRKTKKKEQIGKGTQGSTTGGAAELDASKGVSSPPASPQPGSGGASNVVPPRQQKPSTAGTKKKAKKKKGGKGGW</sequence>
<keyword evidence="6" id="KW-0256">Endoplasmic reticulum</keyword>
<dbReference type="InterPro" id="IPR011990">
    <property type="entry name" value="TPR-like_helical_dom_sf"/>
</dbReference>
<evidence type="ECO:0000259" key="10">
    <source>
        <dbReference type="Pfam" id="PF08492"/>
    </source>
</evidence>
<comment type="similarity">
    <text evidence="3">Belongs to the SRP72 family.</text>
</comment>
<feature type="compositionally biased region" description="Basic residues" evidence="9">
    <location>
        <begin position="396"/>
        <end position="408"/>
    </location>
</feature>
<keyword evidence="12" id="KW-1185">Reference proteome</keyword>
<evidence type="ECO:0000256" key="7">
    <source>
        <dbReference type="ARBA" id="ARBA00023135"/>
    </source>
</evidence>
<evidence type="ECO:0000313" key="12">
    <source>
        <dbReference type="Proteomes" id="UP000694388"/>
    </source>
</evidence>
<reference evidence="11" key="1">
    <citation type="submission" date="2025-08" db="UniProtKB">
        <authorList>
            <consortium name="Ensembl"/>
        </authorList>
    </citation>
    <scope>IDENTIFICATION</scope>
</reference>
<evidence type="ECO:0000256" key="5">
    <source>
        <dbReference type="ARBA" id="ARBA00022490"/>
    </source>
</evidence>
<dbReference type="AlphaFoldDB" id="A0A8C4NG38"/>
<dbReference type="GO" id="GO:0008312">
    <property type="term" value="F:7S RNA binding"/>
    <property type="evidence" value="ECO:0007669"/>
    <property type="project" value="InterPro"/>
</dbReference>
<evidence type="ECO:0000256" key="9">
    <source>
        <dbReference type="SAM" id="MobiDB-lite"/>
    </source>
</evidence>